<protein>
    <submittedName>
        <fullName evidence="2">Uncharacterized protein</fullName>
    </submittedName>
</protein>
<name>A0A395MEI9_9HYPO</name>
<keyword evidence="3" id="KW-1185">Reference proteome</keyword>
<evidence type="ECO:0000256" key="1">
    <source>
        <dbReference type="SAM" id="SignalP"/>
    </source>
</evidence>
<evidence type="ECO:0000313" key="2">
    <source>
        <dbReference type="EMBL" id="RFN46284.1"/>
    </source>
</evidence>
<dbReference type="OrthoDB" id="5104949at2759"/>
<organism evidence="2 3">
    <name type="scientific">Fusarium flagelliforme</name>
    <dbReference type="NCBI Taxonomy" id="2675880"/>
    <lineage>
        <taxon>Eukaryota</taxon>
        <taxon>Fungi</taxon>
        <taxon>Dikarya</taxon>
        <taxon>Ascomycota</taxon>
        <taxon>Pezizomycotina</taxon>
        <taxon>Sordariomycetes</taxon>
        <taxon>Hypocreomycetidae</taxon>
        <taxon>Hypocreales</taxon>
        <taxon>Nectriaceae</taxon>
        <taxon>Fusarium</taxon>
        <taxon>Fusarium incarnatum-equiseti species complex</taxon>
    </lineage>
</organism>
<dbReference type="STRING" id="2594813.A0A395MEI9"/>
<feature type="signal peptide" evidence="1">
    <location>
        <begin position="1"/>
        <end position="21"/>
    </location>
</feature>
<keyword evidence="1" id="KW-0732">Signal</keyword>
<evidence type="ECO:0000313" key="3">
    <source>
        <dbReference type="Proteomes" id="UP000265631"/>
    </source>
</evidence>
<dbReference type="EMBL" id="PXXK01000310">
    <property type="protein sequence ID" value="RFN46284.1"/>
    <property type="molecule type" value="Genomic_DNA"/>
</dbReference>
<feature type="chain" id="PRO_5017335758" evidence="1">
    <location>
        <begin position="22"/>
        <end position="288"/>
    </location>
</feature>
<gene>
    <name evidence="2" type="ORF">FIE12Z_9481</name>
</gene>
<sequence length="288" mass="30069">MRYSALLQLAIGLFSIGNVFANPCKPRSATTATSAATDSTTTSAASTDYSVTSSFVAETLTETSAVPTVETSDSSAMIETTATSDTIVLTTAESTGAEPTTTEAATTDFTTTTTAPATETTSDAPMPTFTMVVTRSGPVQGESLQSENRENSVAAFKVNYPGWTARTYTIDSQGRLINDQGWFLCGRYSANYFELKKPAAVSLCSSETPLQAAFLNCRLSDDLEVQCSIPAISCVAGQDFFSFPTCIPADGTWDIFSLGQSGPGNTLQIGGSAGSAAYPALSIGIQKV</sequence>
<proteinExistence type="predicted"/>
<accession>A0A395MEI9</accession>
<dbReference type="Proteomes" id="UP000265631">
    <property type="component" value="Unassembled WGS sequence"/>
</dbReference>
<dbReference type="AlphaFoldDB" id="A0A395MEI9"/>
<reference evidence="2 3" key="1">
    <citation type="journal article" date="2018" name="PLoS Pathog.">
        <title>Evolution of structural diversity of trichothecenes, a family of toxins produced by plant pathogenic and entomopathogenic fungi.</title>
        <authorList>
            <person name="Proctor R.H."/>
            <person name="McCormick S.P."/>
            <person name="Kim H.S."/>
            <person name="Cardoza R.E."/>
            <person name="Stanley A.M."/>
            <person name="Lindo L."/>
            <person name="Kelly A."/>
            <person name="Brown D.W."/>
            <person name="Lee T."/>
            <person name="Vaughan M.M."/>
            <person name="Alexander N.J."/>
            <person name="Busman M."/>
            <person name="Gutierrez S."/>
        </authorList>
    </citation>
    <scope>NUCLEOTIDE SEQUENCE [LARGE SCALE GENOMIC DNA]</scope>
    <source>
        <strain evidence="2 3">NRRL 13405</strain>
    </source>
</reference>
<comment type="caution">
    <text evidence="2">The sequence shown here is derived from an EMBL/GenBank/DDBJ whole genome shotgun (WGS) entry which is preliminary data.</text>
</comment>